<dbReference type="RefSeq" id="WP_322445652.1">
    <property type="nucleotide sequence ID" value="NZ_JAXOFX010000003.1"/>
</dbReference>
<dbReference type="Gene3D" id="3.40.50.12780">
    <property type="entry name" value="N-terminal domain of ligase-like"/>
    <property type="match status" value="1"/>
</dbReference>
<dbReference type="InterPro" id="IPR042099">
    <property type="entry name" value="ANL_N_sf"/>
</dbReference>
<comment type="caution">
    <text evidence="5">The sequence shown here is derived from an EMBL/GenBank/DDBJ whole genome shotgun (WGS) entry which is preliminary data.</text>
</comment>
<dbReference type="PANTHER" id="PTHR43201:SF5">
    <property type="entry name" value="MEDIUM-CHAIN ACYL-COA LIGASE ACSF2, MITOCHONDRIAL"/>
    <property type="match status" value="1"/>
</dbReference>
<dbReference type="InterPro" id="IPR045851">
    <property type="entry name" value="AMP-bd_C_sf"/>
</dbReference>
<feature type="domain" description="AMP-binding enzyme C-terminal" evidence="4">
    <location>
        <begin position="403"/>
        <end position="478"/>
    </location>
</feature>
<comment type="similarity">
    <text evidence="1">Belongs to the ATP-dependent AMP-binding enzyme family.</text>
</comment>
<dbReference type="PROSITE" id="PS00455">
    <property type="entry name" value="AMP_BINDING"/>
    <property type="match status" value="1"/>
</dbReference>
<keyword evidence="2" id="KW-0436">Ligase</keyword>
<dbReference type="InterPro" id="IPR000873">
    <property type="entry name" value="AMP-dep_synth/lig_dom"/>
</dbReference>
<proteinExistence type="inferred from homology"/>
<evidence type="ECO:0000259" key="3">
    <source>
        <dbReference type="Pfam" id="PF00501"/>
    </source>
</evidence>
<organism evidence="5 6">
    <name type="scientific">Robertmurraya mangrovi</name>
    <dbReference type="NCBI Taxonomy" id="3098077"/>
    <lineage>
        <taxon>Bacteria</taxon>
        <taxon>Bacillati</taxon>
        <taxon>Bacillota</taxon>
        <taxon>Bacilli</taxon>
        <taxon>Bacillales</taxon>
        <taxon>Bacillaceae</taxon>
        <taxon>Robertmurraya</taxon>
    </lineage>
</organism>
<dbReference type="SUPFAM" id="SSF56801">
    <property type="entry name" value="Acetyl-CoA synthetase-like"/>
    <property type="match status" value="1"/>
</dbReference>
<evidence type="ECO:0000256" key="1">
    <source>
        <dbReference type="ARBA" id="ARBA00006432"/>
    </source>
</evidence>
<gene>
    <name evidence="5" type="ORF">SM124_06305</name>
</gene>
<dbReference type="EMBL" id="JAXOFX010000003">
    <property type="protein sequence ID" value="MDZ5471355.1"/>
    <property type="molecule type" value="Genomic_DNA"/>
</dbReference>
<accession>A0ABU5IW51</accession>
<dbReference type="Gene3D" id="3.30.300.30">
    <property type="match status" value="1"/>
</dbReference>
<keyword evidence="6" id="KW-1185">Reference proteome</keyword>
<evidence type="ECO:0000313" key="6">
    <source>
        <dbReference type="Proteomes" id="UP001290455"/>
    </source>
</evidence>
<sequence length="491" mass="55167">MQTIAHLANKVFKRYPTKVAVIDGNRQFTYSELQARVYRLYAALKAEGLKKGDRVAILMSNRMEHIELDLAVAIGGFIKVPVNYRLHPKEIEYILGNAEAKILIGDEELIENVETNCNRIFVGKDYEEWLLRQNADVPELSVGEDDLFAIMYTSGTTGKPKGVMLSHRNMISSALSLALVCEITPEDIVGHVAPLTHGSNFLSHITWMFGLTQVVYNKFSPTEFLDDIERDQVSVIFMVPTMVNLMVQDQNFDANKLRHIKSINMAGSPIAASKLKQAIEKAGPKFIETYGLVEAPMTITMMPRNELAGRLESCGATGPFVEMKLVNDAGLEVKQGEVGEVICKGPLVMQGYWRNQEATEETLRNGWLYTGDLGWLDEHGYLHLVDRKKDVIISGGMNIYPREIEEVLNLHDGIKETSVVGMPHDKWGEMVIAYCVLNEGCTVDEEELLELCKNHLASFKKPKEIHIVEELPKSSYGKILKRELKQGRVAQ</sequence>
<dbReference type="InterPro" id="IPR025110">
    <property type="entry name" value="AMP-bd_C"/>
</dbReference>
<evidence type="ECO:0000256" key="2">
    <source>
        <dbReference type="ARBA" id="ARBA00022598"/>
    </source>
</evidence>
<feature type="domain" description="AMP-dependent synthetase/ligase" evidence="3">
    <location>
        <begin position="12"/>
        <end position="353"/>
    </location>
</feature>
<dbReference type="InterPro" id="IPR020845">
    <property type="entry name" value="AMP-binding_CS"/>
</dbReference>
<dbReference type="Pfam" id="PF13193">
    <property type="entry name" value="AMP-binding_C"/>
    <property type="match status" value="1"/>
</dbReference>
<reference evidence="5 6" key="1">
    <citation type="submission" date="2023-11" db="EMBL/GenBank/DDBJ databases">
        <title>Bacillus jintuensis, isolated from a mudflat on the Beibu Gulf coast.</title>
        <authorList>
            <person name="Li M."/>
        </authorList>
    </citation>
    <scope>NUCLEOTIDE SEQUENCE [LARGE SCALE GENOMIC DNA]</scope>
    <source>
        <strain evidence="5 6">31A1R</strain>
    </source>
</reference>
<name>A0ABU5IW51_9BACI</name>
<dbReference type="Pfam" id="PF00501">
    <property type="entry name" value="AMP-binding"/>
    <property type="match status" value="1"/>
</dbReference>
<protein>
    <submittedName>
        <fullName evidence="5">AMP-binding protein</fullName>
    </submittedName>
</protein>
<evidence type="ECO:0000313" key="5">
    <source>
        <dbReference type="EMBL" id="MDZ5471355.1"/>
    </source>
</evidence>
<evidence type="ECO:0000259" key="4">
    <source>
        <dbReference type="Pfam" id="PF13193"/>
    </source>
</evidence>
<dbReference type="Proteomes" id="UP001290455">
    <property type="component" value="Unassembled WGS sequence"/>
</dbReference>
<dbReference type="PANTHER" id="PTHR43201">
    <property type="entry name" value="ACYL-COA SYNTHETASE"/>
    <property type="match status" value="1"/>
</dbReference>